<dbReference type="InterPro" id="IPR016007">
    <property type="entry name" value="Alpha_rhamnosid"/>
</dbReference>
<accession>A0A8H5KEX8</accession>
<dbReference type="InterPro" id="IPR013737">
    <property type="entry name" value="Bac_rhamnosid_N"/>
</dbReference>
<feature type="domain" description="Alpha-L-rhamnosidase concanavalin-like" evidence="1">
    <location>
        <begin position="157"/>
        <end position="258"/>
    </location>
</feature>
<dbReference type="PANTHER" id="PTHR33307">
    <property type="entry name" value="ALPHA-RHAMNOSIDASE (EUROFUNG)"/>
    <property type="match status" value="1"/>
</dbReference>
<evidence type="ECO:0000259" key="2">
    <source>
        <dbReference type="Pfam" id="PF08531"/>
    </source>
</evidence>
<gene>
    <name evidence="4" type="ORF">FPANT_13555</name>
</gene>
<comment type="caution">
    <text evidence="4">The sequence shown here is derived from an EMBL/GenBank/DDBJ whole genome shotgun (WGS) entry which is preliminary data.</text>
</comment>
<evidence type="ECO:0000259" key="3">
    <source>
        <dbReference type="Pfam" id="PF17389"/>
    </source>
</evidence>
<evidence type="ECO:0000259" key="1">
    <source>
        <dbReference type="Pfam" id="PF05592"/>
    </source>
</evidence>
<dbReference type="Pfam" id="PF17389">
    <property type="entry name" value="Bac_rhamnosid6H"/>
    <property type="match status" value="1"/>
</dbReference>
<dbReference type="Gene3D" id="2.60.120.260">
    <property type="entry name" value="Galactose-binding domain-like"/>
    <property type="match status" value="2"/>
</dbReference>
<dbReference type="Pfam" id="PF05592">
    <property type="entry name" value="Bac_rhamnosid"/>
    <property type="match status" value="1"/>
</dbReference>
<sequence>MGVFEAAINGQRLGDELLAPGWTSYNHRLYDVSSLLLPGEKNVISVEVAEGWYAGRLGFKGGKRFRYVDELGLFAQLEVQDAAGKVSWELISDDAWSCTTTEIITSEIYDGEVHDMSHIPLDPLGTRILPKPSAQLVAPDIPPVRVTETLSCKRVFRTQSGKTILDFCQNLVGKLFITRLSTVKDKYITFRHAEVMENGELGTRPLRDAKCCDTIIGSGQVLLGWSPKFTFHGFRYVEVDGWSGHGPSPSDVQALVLHTDMERRGFFECSNPYANKLHNNIVWSMRGNFLSRFSLLE</sequence>
<feature type="domain" description="Alpha-L-rhamnosidase six-hairpin glycosidase" evidence="3">
    <location>
        <begin position="263"/>
        <end position="291"/>
    </location>
</feature>
<name>A0A8H5KEX8_9HYPO</name>
<dbReference type="PANTHER" id="PTHR33307:SF6">
    <property type="entry name" value="ALPHA-RHAMNOSIDASE (EUROFUNG)-RELATED"/>
    <property type="match status" value="1"/>
</dbReference>
<reference evidence="4 5" key="1">
    <citation type="submission" date="2020-05" db="EMBL/GenBank/DDBJ databases">
        <title>Identification and distribution of gene clusters putatively required for synthesis of sphingolipid metabolism inhibitors in phylogenetically diverse species of the filamentous fungus Fusarium.</title>
        <authorList>
            <person name="Kim H.-S."/>
            <person name="Busman M."/>
            <person name="Brown D.W."/>
            <person name="Divon H."/>
            <person name="Uhlig S."/>
            <person name="Proctor R.H."/>
        </authorList>
    </citation>
    <scope>NUCLEOTIDE SEQUENCE [LARGE SCALE GENOMIC DNA]</scope>
    <source>
        <strain evidence="4 5">NRRL 25211</strain>
    </source>
</reference>
<protein>
    <submittedName>
        <fullName evidence="4">Alpha-rhamnosidase</fullName>
    </submittedName>
</protein>
<keyword evidence="5" id="KW-1185">Reference proteome</keyword>
<dbReference type="Pfam" id="PF08531">
    <property type="entry name" value="Bac_rhamnosid_N"/>
    <property type="match status" value="1"/>
</dbReference>
<dbReference type="EMBL" id="JAAOAR010001065">
    <property type="protein sequence ID" value="KAF5571398.1"/>
    <property type="molecule type" value="Genomic_DNA"/>
</dbReference>
<dbReference type="InterPro" id="IPR035396">
    <property type="entry name" value="Bac_rhamnosid6H"/>
</dbReference>
<dbReference type="InterPro" id="IPR008902">
    <property type="entry name" value="Rhamnosid_concanavalin"/>
</dbReference>
<dbReference type="Proteomes" id="UP000544095">
    <property type="component" value="Unassembled WGS sequence"/>
</dbReference>
<evidence type="ECO:0000313" key="4">
    <source>
        <dbReference type="EMBL" id="KAF5571398.1"/>
    </source>
</evidence>
<dbReference type="AlphaFoldDB" id="A0A8H5KEX8"/>
<proteinExistence type="predicted"/>
<feature type="domain" description="Bacterial alpha-L-rhamnosidase N-terminal" evidence="2">
    <location>
        <begin position="1"/>
        <end position="148"/>
    </location>
</feature>
<evidence type="ECO:0000313" key="5">
    <source>
        <dbReference type="Proteomes" id="UP000544095"/>
    </source>
</evidence>
<organism evidence="4 5">
    <name type="scientific">Fusarium pseudoanthophilum</name>
    <dbReference type="NCBI Taxonomy" id="48495"/>
    <lineage>
        <taxon>Eukaryota</taxon>
        <taxon>Fungi</taxon>
        <taxon>Dikarya</taxon>
        <taxon>Ascomycota</taxon>
        <taxon>Pezizomycotina</taxon>
        <taxon>Sordariomycetes</taxon>
        <taxon>Hypocreomycetidae</taxon>
        <taxon>Hypocreales</taxon>
        <taxon>Nectriaceae</taxon>
        <taxon>Fusarium</taxon>
        <taxon>Fusarium fujikuroi species complex</taxon>
    </lineage>
</organism>